<comment type="caution">
    <text evidence="2">The sequence shown here is derived from an EMBL/GenBank/DDBJ whole genome shotgun (WGS) entry which is preliminary data.</text>
</comment>
<dbReference type="EMBL" id="JAPFFF010000016">
    <property type="protein sequence ID" value="KAK8865135.1"/>
    <property type="molecule type" value="Genomic_DNA"/>
</dbReference>
<dbReference type="InterPro" id="IPR026906">
    <property type="entry name" value="LRR_5"/>
</dbReference>
<name>A0ABR2ILF7_9EUKA</name>
<keyword evidence="1" id="KW-1133">Transmembrane helix</keyword>
<evidence type="ECO:0000313" key="3">
    <source>
        <dbReference type="Proteomes" id="UP001470230"/>
    </source>
</evidence>
<proteinExistence type="predicted"/>
<dbReference type="Proteomes" id="UP001470230">
    <property type="component" value="Unassembled WGS sequence"/>
</dbReference>
<keyword evidence="1" id="KW-0472">Membrane</keyword>
<dbReference type="PANTHER" id="PTHR45661">
    <property type="entry name" value="SURFACE ANTIGEN"/>
    <property type="match status" value="1"/>
</dbReference>
<dbReference type="InterPro" id="IPR032675">
    <property type="entry name" value="LRR_dom_sf"/>
</dbReference>
<dbReference type="Gene3D" id="3.80.10.10">
    <property type="entry name" value="Ribonuclease Inhibitor"/>
    <property type="match status" value="3"/>
</dbReference>
<evidence type="ECO:0000256" key="1">
    <source>
        <dbReference type="SAM" id="Phobius"/>
    </source>
</evidence>
<keyword evidence="3" id="KW-1185">Reference proteome</keyword>
<keyword evidence="1" id="KW-0812">Transmembrane</keyword>
<dbReference type="SUPFAM" id="SSF52058">
    <property type="entry name" value="L domain-like"/>
    <property type="match status" value="3"/>
</dbReference>
<protein>
    <recommendedName>
        <fullName evidence="4">Surface antigen BspA-like</fullName>
    </recommendedName>
</protein>
<sequence length="1005" mass="112471">MNQIIKKEDTIHDSGSIEDSVTYVFENGILTIKGEYFIGIRVESMQPWFSYRSQIKTLIIEENITTIGEKSFYNLNELTSITLPKTVTYFEPCAFGNCSKLSSIIIPEDNEKYTVKDGVVYSKNMDIIVFVPILRSIDYIIPKEVYRIDIYAFYFCQNKSITIPETITEISYYAFSNSYGTISIDIPNSVTVIGSNAFDEFQTLETVYIGNGVTKLHEYVFGNCKNLKTVIFKEKCQINLISEGTFYNCLSLSTIEIPDSITRISNFAFSNCKSLETIDIPSNVISIGERTFKNCSNLASITFHDGLNSIDIEAFNLCDNLKFIDLPDTVSNLGIYAFSDTGVISVRFSRNLTYISSYIFFHCSELVSIIIPNNITKIYDSAFRQCSSLKYVFIADTVTEINSYAFDTNCRVAIVFYAGTYEPILGDSPFDSHFNIKVPIEYNSSSLDKITVNKTLKYNELTDKIVWMFDTLNCDLTILGFGEIPDYSSPSETPWSSYITSIKTVYIDSGITSIGNNSFSSCINLQSLKFGNYVKRIGSFAFHNCANLRGLLELPKTVTSIEDSAFAGTNLENVTFYGENEPNCPNAFNLIGSKPSSSLIATVIGNYTGTSLCGIQLNKGNDDVSNSEESILPTPTLIPTPVPIPEIIFEIDNLPENANEAVFNEKLKETFNLYSDLKDMNLIAIVKLEKIEFNSQLNKNQFIKPVSKSTIHFNGGNLNLILPDFDASTEIFLNEEERTNLLIKGKGDVTLFVPQDTKKKIHINNTMIINGEINLKVSNQIESFEVDSINFDSNSVISVKKINEGQQKLDLKVHNIAANYYSNGILMDFTILDSITIYQTALLNFQNVDCETAKIELKMITFSDAQTGPFLKGAFKNPPSLINVSKNLSFDGYPEKNEEYVIVSGSFDENKCIEWLDKVELGDYGFNSKNCVDNNDLLANQENKRIVIKSVQDQPKDKNKLTKTQIIGIAVGCAAGVIVIVVIIVVVVICVKKKRNVNSSCENEP</sequence>
<dbReference type="Pfam" id="PF13306">
    <property type="entry name" value="LRR_5"/>
    <property type="match status" value="4"/>
</dbReference>
<dbReference type="PANTHER" id="PTHR45661:SF3">
    <property type="entry name" value="IG-LIKE DOMAIN-CONTAINING PROTEIN"/>
    <property type="match status" value="1"/>
</dbReference>
<organism evidence="2 3">
    <name type="scientific">Tritrichomonas musculus</name>
    <dbReference type="NCBI Taxonomy" id="1915356"/>
    <lineage>
        <taxon>Eukaryota</taxon>
        <taxon>Metamonada</taxon>
        <taxon>Parabasalia</taxon>
        <taxon>Tritrichomonadida</taxon>
        <taxon>Tritrichomonadidae</taxon>
        <taxon>Tritrichomonas</taxon>
    </lineage>
</organism>
<dbReference type="InterPro" id="IPR053139">
    <property type="entry name" value="Surface_bspA-like"/>
</dbReference>
<gene>
    <name evidence="2" type="ORF">M9Y10_010669</name>
</gene>
<evidence type="ECO:0008006" key="4">
    <source>
        <dbReference type="Google" id="ProtNLM"/>
    </source>
</evidence>
<feature type="transmembrane region" description="Helical" evidence="1">
    <location>
        <begin position="966"/>
        <end position="991"/>
    </location>
</feature>
<dbReference type="Gene3D" id="3.40.50.12480">
    <property type="match status" value="1"/>
</dbReference>
<reference evidence="2 3" key="1">
    <citation type="submission" date="2024-04" db="EMBL/GenBank/DDBJ databases">
        <title>Tritrichomonas musculus Genome.</title>
        <authorList>
            <person name="Alves-Ferreira E."/>
            <person name="Grigg M."/>
            <person name="Lorenzi H."/>
            <person name="Galac M."/>
        </authorList>
    </citation>
    <scope>NUCLEOTIDE SEQUENCE [LARGE SCALE GENOMIC DNA]</scope>
    <source>
        <strain evidence="2 3">EAF2021</strain>
    </source>
</reference>
<accession>A0ABR2ILF7</accession>
<evidence type="ECO:0000313" key="2">
    <source>
        <dbReference type="EMBL" id="KAK8865135.1"/>
    </source>
</evidence>